<accession>A0A915I0T5</accession>
<sequence length="196" mass="21477">MKFQVQSYAGFWLIITSCGLFGLGLVWCRCPKYDQLTTTCCRGKLYSVPYLSCCGYEPYNSSLETCCRNFLSRGANLSCCGTIAFNTRSHTCCDNNVFVGPDQNCSSATNHCPKGSKSVVGCYKRCTCSILIVPDGNSTKIPQSPIQIPKDCATFCSDCFASQESKMIGCPPTCDCDAENSYFLHENGTCVTRDEC</sequence>
<dbReference type="Proteomes" id="UP000887565">
    <property type="component" value="Unplaced"/>
</dbReference>
<evidence type="ECO:0000259" key="2">
    <source>
        <dbReference type="Pfam" id="PF24748"/>
    </source>
</evidence>
<evidence type="ECO:0000313" key="3">
    <source>
        <dbReference type="Proteomes" id="UP000887565"/>
    </source>
</evidence>
<feature type="domain" description="Galaxin-like repeats" evidence="2">
    <location>
        <begin position="28"/>
        <end position="109"/>
    </location>
</feature>
<protein>
    <recommendedName>
        <fullName evidence="2">Galaxin-like repeats domain-containing protein</fullName>
    </recommendedName>
</protein>
<organism evidence="3 4">
    <name type="scientific">Romanomermis culicivorax</name>
    <name type="common">Nematode worm</name>
    <dbReference type="NCBI Taxonomy" id="13658"/>
    <lineage>
        <taxon>Eukaryota</taxon>
        <taxon>Metazoa</taxon>
        <taxon>Ecdysozoa</taxon>
        <taxon>Nematoda</taxon>
        <taxon>Enoplea</taxon>
        <taxon>Dorylaimia</taxon>
        <taxon>Mermithida</taxon>
        <taxon>Mermithoidea</taxon>
        <taxon>Mermithidae</taxon>
        <taxon>Romanomermis</taxon>
    </lineage>
</organism>
<name>A0A915I0T5_ROMCU</name>
<keyword evidence="1" id="KW-0472">Membrane</keyword>
<keyword evidence="1" id="KW-1133">Transmembrane helix</keyword>
<proteinExistence type="predicted"/>
<keyword evidence="1" id="KW-0812">Transmembrane</keyword>
<keyword evidence="3" id="KW-1185">Reference proteome</keyword>
<feature type="transmembrane region" description="Helical" evidence="1">
    <location>
        <begin position="7"/>
        <end position="27"/>
    </location>
</feature>
<dbReference type="Pfam" id="PF24748">
    <property type="entry name" value="Galaxin_repeat"/>
    <property type="match status" value="1"/>
</dbReference>
<dbReference type="WBParaSite" id="nRc.2.0.1.t07102-RA">
    <property type="protein sequence ID" value="nRc.2.0.1.t07102-RA"/>
    <property type="gene ID" value="nRc.2.0.1.g07102"/>
</dbReference>
<dbReference type="InterPro" id="IPR056601">
    <property type="entry name" value="Galaxin_dom"/>
</dbReference>
<reference evidence="4" key="1">
    <citation type="submission" date="2022-11" db="UniProtKB">
        <authorList>
            <consortium name="WormBaseParasite"/>
        </authorList>
    </citation>
    <scope>IDENTIFICATION</scope>
</reference>
<evidence type="ECO:0000313" key="4">
    <source>
        <dbReference type="WBParaSite" id="nRc.2.0.1.t07102-RA"/>
    </source>
</evidence>
<dbReference type="AlphaFoldDB" id="A0A915I0T5"/>
<evidence type="ECO:0000256" key="1">
    <source>
        <dbReference type="SAM" id="Phobius"/>
    </source>
</evidence>
<dbReference type="PROSITE" id="PS51257">
    <property type="entry name" value="PROKAR_LIPOPROTEIN"/>
    <property type="match status" value="1"/>
</dbReference>